<reference evidence="2" key="1">
    <citation type="journal article" date="2018" name="BMC Genomics">
        <title>Genomic insights into host adaptation between the wheat stripe rust pathogen (Puccinia striiformis f. sp. tritici) and the barley stripe rust pathogen (Puccinia striiformis f. sp. hordei).</title>
        <authorList>
            <person name="Xia C."/>
            <person name="Wang M."/>
            <person name="Yin C."/>
            <person name="Cornejo O.E."/>
            <person name="Hulbert S.H."/>
            <person name="Chen X."/>
        </authorList>
    </citation>
    <scope>NUCLEOTIDE SEQUENCE [LARGE SCALE GENOMIC DNA]</scope>
    <source>
        <strain evidence="2">93-210</strain>
    </source>
</reference>
<gene>
    <name evidence="1" type="ORF">MJO28_007256</name>
</gene>
<evidence type="ECO:0000313" key="1">
    <source>
        <dbReference type="EMBL" id="KAI7951572.1"/>
    </source>
</evidence>
<keyword evidence="2" id="KW-1185">Reference proteome</keyword>
<evidence type="ECO:0000313" key="2">
    <source>
        <dbReference type="Proteomes" id="UP001060170"/>
    </source>
</evidence>
<name>A0ACC0EDH0_9BASI</name>
<accession>A0ACC0EDH0</accession>
<reference evidence="1 2" key="3">
    <citation type="journal article" date="2022" name="Microbiol. Spectr.">
        <title>Folding features and dynamics of 3D genome architecture in plant fungal pathogens.</title>
        <authorList>
            <person name="Xia C."/>
        </authorList>
    </citation>
    <scope>NUCLEOTIDE SEQUENCE [LARGE SCALE GENOMIC DNA]</scope>
    <source>
        <strain evidence="1 2">93-210</strain>
    </source>
</reference>
<proteinExistence type="predicted"/>
<reference evidence="2" key="2">
    <citation type="journal article" date="2018" name="Mol. Plant Microbe Interact.">
        <title>Genome sequence resources for the wheat stripe rust pathogen (Puccinia striiformis f. sp. tritici) and the barley stripe rust pathogen (Puccinia striiformis f. sp. hordei).</title>
        <authorList>
            <person name="Xia C."/>
            <person name="Wang M."/>
            <person name="Yin C."/>
            <person name="Cornejo O.E."/>
            <person name="Hulbert S.H."/>
            <person name="Chen X."/>
        </authorList>
    </citation>
    <scope>NUCLEOTIDE SEQUENCE [LARGE SCALE GENOMIC DNA]</scope>
    <source>
        <strain evidence="2">93-210</strain>
    </source>
</reference>
<dbReference type="Proteomes" id="UP001060170">
    <property type="component" value="Chromosome 7"/>
</dbReference>
<protein>
    <submittedName>
        <fullName evidence="1">Uncharacterized protein</fullName>
    </submittedName>
</protein>
<dbReference type="EMBL" id="CM045871">
    <property type="protein sequence ID" value="KAI7951572.1"/>
    <property type="molecule type" value="Genomic_DNA"/>
</dbReference>
<organism evidence="1 2">
    <name type="scientific">Puccinia striiformis f. sp. tritici</name>
    <dbReference type="NCBI Taxonomy" id="168172"/>
    <lineage>
        <taxon>Eukaryota</taxon>
        <taxon>Fungi</taxon>
        <taxon>Dikarya</taxon>
        <taxon>Basidiomycota</taxon>
        <taxon>Pucciniomycotina</taxon>
        <taxon>Pucciniomycetes</taxon>
        <taxon>Pucciniales</taxon>
        <taxon>Pucciniaceae</taxon>
        <taxon>Puccinia</taxon>
    </lineage>
</organism>
<sequence>MKLAITILISWVLMLSTSKEVAAGYACPAGGKINYCLQIPNGAHTNPKSGGSFDCPRQHLGLCCVGLAA</sequence>
<comment type="caution">
    <text evidence="1">The sequence shown here is derived from an EMBL/GenBank/DDBJ whole genome shotgun (WGS) entry which is preliminary data.</text>
</comment>